<dbReference type="Gene3D" id="3.90.700.10">
    <property type="entry name" value="Succinate dehydrogenase/fumarate reductase flavoprotein, catalytic domain"/>
    <property type="match status" value="1"/>
</dbReference>
<dbReference type="Gene3D" id="3.50.50.60">
    <property type="entry name" value="FAD/NAD(P)-binding domain"/>
    <property type="match status" value="2"/>
</dbReference>
<evidence type="ECO:0000313" key="6">
    <source>
        <dbReference type="EMBL" id="GAA3036496.1"/>
    </source>
</evidence>
<keyword evidence="3" id="KW-0274">FAD</keyword>
<evidence type="ECO:0000256" key="3">
    <source>
        <dbReference type="ARBA" id="ARBA00022827"/>
    </source>
</evidence>
<evidence type="ECO:0000259" key="5">
    <source>
        <dbReference type="Pfam" id="PF00890"/>
    </source>
</evidence>
<name>A0ABP6LC23_9ACTN</name>
<organism evidence="6 7">
    <name type="scientific">Streptosporangium longisporum</name>
    <dbReference type="NCBI Taxonomy" id="46187"/>
    <lineage>
        <taxon>Bacteria</taxon>
        <taxon>Bacillati</taxon>
        <taxon>Actinomycetota</taxon>
        <taxon>Actinomycetes</taxon>
        <taxon>Streptosporangiales</taxon>
        <taxon>Streptosporangiaceae</taxon>
        <taxon>Streptosporangium</taxon>
    </lineage>
</organism>
<dbReference type="SUPFAM" id="SSF56425">
    <property type="entry name" value="Succinate dehydrogenase/fumarate reductase flavoprotein, catalytic domain"/>
    <property type="match status" value="1"/>
</dbReference>
<comment type="cofactor">
    <cofactor evidence="1">
        <name>FAD</name>
        <dbReference type="ChEBI" id="CHEBI:57692"/>
    </cofactor>
</comment>
<dbReference type="InterPro" id="IPR036188">
    <property type="entry name" value="FAD/NAD-bd_sf"/>
</dbReference>
<dbReference type="PANTHER" id="PTHR43400">
    <property type="entry name" value="FUMARATE REDUCTASE"/>
    <property type="match status" value="1"/>
</dbReference>
<accession>A0ABP6LC23</accession>
<dbReference type="InterPro" id="IPR050315">
    <property type="entry name" value="FAD-oxidoreductase_2"/>
</dbReference>
<gene>
    <name evidence="6" type="ORF">GCM10017559_75280</name>
</gene>
<keyword evidence="2" id="KW-0285">Flavoprotein</keyword>
<evidence type="ECO:0000313" key="7">
    <source>
        <dbReference type="Proteomes" id="UP001499930"/>
    </source>
</evidence>
<reference evidence="7" key="1">
    <citation type="journal article" date="2019" name="Int. J. Syst. Evol. Microbiol.">
        <title>The Global Catalogue of Microorganisms (GCM) 10K type strain sequencing project: providing services to taxonomists for standard genome sequencing and annotation.</title>
        <authorList>
            <consortium name="The Broad Institute Genomics Platform"/>
            <consortium name="The Broad Institute Genome Sequencing Center for Infectious Disease"/>
            <person name="Wu L."/>
            <person name="Ma J."/>
        </authorList>
    </citation>
    <scope>NUCLEOTIDE SEQUENCE [LARGE SCALE GENOMIC DNA]</scope>
    <source>
        <strain evidence="7">JCM 3106</strain>
    </source>
</reference>
<protein>
    <submittedName>
        <fullName evidence="6">FAD-binding protein</fullName>
    </submittedName>
</protein>
<feature type="domain" description="FAD-dependent oxidoreductase 2 FAD-binding" evidence="5">
    <location>
        <begin position="12"/>
        <end position="528"/>
    </location>
</feature>
<dbReference type="InterPro" id="IPR003953">
    <property type="entry name" value="FAD-dep_OxRdtase_2_FAD-bd"/>
</dbReference>
<sequence>MTDIDQWDNLVDVLVAGSGAAGLSAAVAAADSGLDVLVVESTPLWGGTTAVSGGGLWMPANPLMLRDGVRDSAEEALRYMDDVIADAGPASSPERRTAFVRTVPEVTAFLGRKGVRWRRSPDYPDYYPDRPGGKVGRSIEAASFDTRLLGEWYAVSRAKESGIPLPLMTDDVWLLSRAWSTPSGFVRGARFVLRSLGAYAGGRRPVGIGGALASSLMHIVRGRQTPVWLSAPIVDLVVEDGAVVGAVVERDGRRRRIRARRGVVLAGGGFANNTEWRRKYHGVPGYSSAPEGDLGTAIEVGVRAGGTLALMDDAWWGASLVGPDGKSSFLVSERSFPFSLIVDANGERFTNESASYIDVGHAMLEHGVPGPMWLISDVRHARRYLNTALLGHRKEWVRAGLLVEAPSLHALATEIGLDPERLDATVGRFNGFARSGVDEDFGRGRTVYDNYYGDPRVRPNPNLGPLEKGPFRAVRVHPGDLGTKGGLLTDEHARVLREDGSEIPGLYAAGNTTASVMGRTYPGPGSTIAPAVVFGYRAARHAASR</sequence>
<evidence type="ECO:0000256" key="4">
    <source>
        <dbReference type="ARBA" id="ARBA00023002"/>
    </source>
</evidence>
<dbReference type="PANTHER" id="PTHR43400:SF10">
    <property type="entry name" value="3-OXOSTEROID 1-DEHYDROGENASE"/>
    <property type="match status" value="1"/>
</dbReference>
<keyword evidence="7" id="KW-1185">Reference proteome</keyword>
<keyword evidence="4" id="KW-0560">Oxidoreductase</keyword>
<comment type="caution">
    <text evidence="6">The sequence shown here is derived from an EMBL/GenBank/DDBJ whole genome shotgun (WGS) entry which is preliminary data.</text>
</comment>
<dbReference type="Pfam" id="PF00890">
    <property type="entry name" value="FAD_binding_2"/>
    <property type="match status" value="1"/>
</dbReference>
<dbReference type="SUPFAM" id="SSF51905">
    <property type="entry name" value="FAD/NAD(P)-binding domain"/>
    <property type="match status" value="1"/>
</dbReference>
<dbReference type="Proteomes" id="UP001499930">
    <property type="component" value="Unassembled WGS sequence"/>
</dbReference>
<dbReference type="InterPro" id="IPR027477">
    <property type="entry name" value="Succ_DH/fumarate_Rdtase_cat_sf"/>
</dbReference>
<evidence type="ECO:0000256" key="2">
    <source>
        <dbReference type="ARBA" id="ARBA00022630"/>
    </source>
</evidence>
<evidence type="ECO:0000256" key="1">
    <source>
        <dbReference type="ARBA" id="ARBA00001974"/>
    </source>
</evidence>
<proteinExistence type="predicted"/>
<dbReference type="EMBL" id="BAAAWD010000024">
    <property type="protein sequence ID" value="GAA3036496.1"/>
    <property type="molecule type" value="Genomic_DNA"/>
</dbReference>
<dbReference type="RefSeq" id="WP_344905706.1">
    <property type="nucleotide sequence ID" value="NZ_BAAAWD010000024.1"/>
</dbReference>